<dbReference type="InterPro" id="IPR036282">
    <property type="entry name" value="Glutathione-S-Trfase_C_sf"/>
</dbReference>
<dbReference type="PANTHER" id="PTHR44051:SF8">
    <property type="entry name" value="GLUTATHIONE S-TRANSFERASE GSTA"/>
    <property type="match status" value="1"/>
</dbReference>
<dbReference type="Pfam" id="PF00043">
    <property type="entry name" value="GST_C"/>
    <property type="match status" value="1"/>
</dbReference>
<dbReference type="SFLD" id="SFLDG01151">
    <property type="entry name" value="Main.2:_Nu-like"/>
    <property type="match status" value="1"/>
</dbReference>
<evidence type="ECO:0000256" key="1">
    <source>
        <dbReference type="ARBA" id="ARBA00007409"/>
    </source>
</evidence>
<dbReference type="Proteomes" id="UP001215712">
    <property type="component" value="Unassembled WGS sequence"/>
</dbReference>
<protein>
    <recommendedName>
        <fullName evidence="6">Glutathione S-transferase</fullName>
    </recommendedName>
</protein>
<gene>
    <name evidence="4" type="ORF">N7493_009444</name>
</gene>
<dbReference type="SFLD" id="SFLDG00358">
    <property type="entry name" value="Main_(cytGST)"/>
    <property type="match status" value="1"/>
</dbReference>
<dbReference type="Gene3D" id="3.40.30.10">
    <property type="entry name" value="Glutaredoxin"/>
    <property type="match status" value="1"/>
</dbReference>
<dbReference type="InterPro" id="IPR010987">
    <property type="entry name" value="Glutathione-S-Trfase_C-like"/>
</dbReference>
<dbReference type="InterPro" id="IPR036249">
    <property type="entry name" value="Thioredoxin-like_sf"/>
</dbReference>
<dbReference type="PANTHER" id="PTHR44051">
    <property type="entry name" value="GLUTATHIONE S-TRANSFERASE-RELATED"/>
    <property type="match status" value="1"/>
</dbReference>
<reference evidence="4" key="2">
    <citation type="submission" date="2023-01" db="EMBL/GenBank/DDBJ databases">
        <authorList>
            <person name="Petersen C."/>
        </authorList>
    </citation>
    <scope>NUCLEOTIDE SEQUENCE</scope>
    <source>
        <strain evidence="4">IBT 17514</strain>
    </source>
</reference>
<evidence type="ECO:0000313" key="4">
    <source>
        <dbReference type="EMBL" id="KAJ5709852.1"/>
    </source>
</evidence>
<evidence type="ECO:0008006" key="6">
    <source>
        <dbReference type="Google" id="ProtNLM"/>
    </source>
</evidence>
<dbReference type="SUPFAM" id="SSF47616">
    <property type="entry name" value="GST C-terminal domain-like"/>
    <property type="match status" value="1"/>
</dbReference>
<dbReference type="CDD" id="cd03048">
    <property type="entry name" value="GST_N_Ure2p_like"/>
    <property type="match status" value="1"/>
</dbReference>
<dbReference type="Gene3D" id="1.20.1050.10">
    <property type="match status" value="1"/>
</dbReference>
<evidence type="ECO:0000259" key="3">
    <source>
        <dbReference type="PROSITE" id="PS50405"/>
    </source>
</evidence>
<comment type="caution">
    <text evidence="4">The sequence shown here is derived from an EMBL/GenBank/DDBJ whole genome shotgun (WGS) entry which is preliminary data.</text>
</comment>
<dbReference type="SUPFAM" id="SSF52833">
    <property type="entry name" value="Thioredoxin-like"/>
    <property type="match status" value="1"/>
</dbReference>
<feature type="domain" description="GST C-terminal" evidence="3">
    <location>
        <begin position="99"/>
        <end position="237"/>
    </location>
</feature>
<reference evidence="4" key="1">
    <citation type="journal article" date="2023" name="IMA Fungus">
        <title>Comparative genomic study of the Penicillium genus elucidates a diverse pangenome and 15 lateral gene transfer events.</title>
        <authorList>
            <person name="Petersen C."/>
            <person name="Sorensen T."/>
            <person name="Nielsen M.R."/>
            <person name="Sondergaard T.E."/>
            <person name="Sorensen J.L."/>
            <person name="Fitzpatrick D.A."/>
            <person name="Frisvad J.C."/>
            <person name="Nielsen K.L."/>
        </authorList>
    </citation>
    <scope>NUCLEOTIDE SEQUENCE</scope>
    <source>
        <strain evidence="4">IBT 17514</strain>
    </source>
</reference>
<proteinExistence type="inferred from homology"/>
<accession>A0AAD6MS90</accession>
<sequence length="265" mass="30567">MSDRSTPNIILYTTQTPNGNKASILLEELGIPYGVYKHDFSARTHKEPWYLDINPNGKIPAITDVFSDGKEIHIWESGNVLKYLVEQYDPEFKLWYPHGTRENYELFSWLFFQVSGVGPFQGQATHFLRHVPEKIPYALDRYRNESRRLYSVLEKQLSRSKECYIVGDKFTIVDIAFWSLAATAPWAGLDLEEFPAVQAWYTRLLARPSIQNGMNVPEPHGVVALAADKDGQLTKKFEQFHREWVMDGMKSDAQKLEECKKESAD</sequence>
<dbReference type="PROSITE" id="PS50405">
    <property type="entry name" value="GST_CTER"/>
    <property type="match status" value="1"/>
</dbReference>
<organism evidence="4 5">
    <name type="scientific">Penicillium malachiteum</name>
    <dbReference type="NCBI Taxonomy" id="1324776"/>
    <lineage>
        <taxon>Eukaryota</taxon>
        <taxon>Fungi</taxon>
        <taxon>Dikarya</taxon>
        <taxon>Ascomycota</taxon>
        <taxon>Pezizomycotina</taxon>
        <taxon>Eurotiomycetes</taxon>
        <taxon>Eurotiomycetidae</taxon>
        <taxon>Eurotiales</taxon>
        <taxon>Aspergillaceae</taxon>
        <taxon>Penicillium</taxon>
    </lineage>
</organism>
<dbReference type="Pfam" id="PF13409">
    <property type="entry name" value="GST_N_2"/>
    <property type="match status" value="1"/>
</dbReference>
<dbReference type="SFLD" id="SFLDS00019">
    <property type="entry name" value="Glutathione_Transferase_(cytos"/>
    <property type="match status" value="1"/>
</dbReference>
<feature type="domain" description="GST N-terminal" evidence="2">
    <location>
        <begin position="6"/>
        <end position="92"/>
    </location>
</feature>
<comment type="similarity">
    <text evidence="1">Belongs to the GST superfamily.</text>
</comment>
<dbReference type="PROSITE" id="PS50404">
    <property type="entry name" value="GST_NTER"/>
    <property type="match status" value="1"/>
</dbReference>
<keyword evidence="5" id="KW-1185">Reference proteome</keyword>
<dbReference type="InterPro" id="IPR040079">
    <property type="entry name" value="Glutathione_S-Trfase"/>
</dbReference>
<dbReference type="EMBL" id="JAQJAN010000017">
    <property type="protein sequence ID" value="KAJ5709852.1"/>
    <property type="molecule type" value="Genomic_DNA"/>
</dbReference>
<dbReference type="AlphaFoldDB" id="A0AAD6MS90"/>
<evidence type="ECO:0000259" key="2">
    <source>
        <dbReference type="PROSITE" id="PS50404"/>
    </source>
</evidence>
<evidence type="ECO:0000313" key="5">
    <source>
        <dbReference type="Proteomes" id="UP001215712"/>
    </source>
</evidence>
<name>A0AAD6MS90_9EURO</name>
<dbReference type="InterPro" id="IPR004046">
    <property type="entry name" value="GST_C"/>
</dbReference>
<dbReference type="InterPro" id="IPR004045">
    <property type="entry name" value="Glutathione_S-Trfase_N"/>
</dbReference>